<reference evidence="1" key="1">
    <citation type="submission" date="2023-10" db="EMBL/GenBank/DDBJ databases">
        <authorList>
            <person name="Chen Y."/>
            <person name="Shah S."/>
            <person name="Dougan E. K."/>
            <person name="Thang M."/>
            <person name="Chan C."/>
        </authorList>
    </citation>
    <scope>NUCLEOTIDE SEQUENCE [LARGE SCALE GENOMIC DNA]</scope>
</reference>
<sequence>MPAAGALVSFDAQLAKRQQDELQRYNGTRAVSHYAGPKVKWEDTGLYKAMVKSQEIEEELVKIRNLIRKRTDLFYEEGDDDFGAAPARQFDVKAGILAGRAVAAEEK</sequence>
<organism evidence="1 2">
    <name type="scientific">Prorocentrum cordatum</name>
    <dbReference type="NCBI Taxonomy" id="2364126"/>
    <lineage>
        <taxon>Eukaryota</taxon>
        <taxon>Sar</taxon>
        <taxon>Alveolata</taxon>
        <taxon>Dinophyceae</taxon>
        <taxon>Prorocentrales</taxon>
        <taxon>Prorocentraceae</taxon>
        <taxon>Prorocentrum</taxon>
    </lineage>
</organism>
<comment type="caution">
    <text evidence="1">The sequence shown here is derived from an EMBL/GenBank/DDBJ whole genome shotgun (WGS) entry which is preliminary data.</text>
</comment>
<evidence type="ECO:0000313" key="1">
    <source>
        <dbReference type="EMBL" id="CAK0812348.1"/>
    </source>
</evidence>
<gene>
    <name evidence="1" type="ORF">PCOR1329_LOCUS16653</name>
</gene>
<protein>
    <recommendedName>
        <fullName evidence="3">Pre-mRNA-splicing factor SLU7</fullName>
    </recommendedName>
</protein>
<evidence type="ECO:0000313" key="2">
    <source>
        <dbReference type="Proteomes" id="UP001189429"/>
    </source>
</evidence>
<evidence type="ECO:0008006" key="3">
    <source>
        <dbReference type="Google" id="ProtNLM"/>
    </source>
</evidence>
<proteinExistence type="predicted"/>
<accession>A0ABN9R3Y2</accession>
<dbReference type="EMBL" id="CAUYUJ010005114">
    <property type="protein sequence ID" value="CAK0812348.1"/>
    <property type="molecule type" value="Genomic_DNA"/>
</dbReference>
<name>A0ABN9R3Y2_9DINO</name>
<dbReference type="Proteomes" id="UP001189429">
    <property type="component" value="Unassembled WGS sequence"/>
</dbReference>
<keyword evidence="2" id="KW-1185">Reference proteome</keyword>